<feature type="compositionally biased region" description="Basic and acidic residues" evidence="1">
    <location>
        <begin position="298"/>
        <end position="311"/>
    </location>
</feature>
<feature type="region of interest" description="Disordered" evidence="1">
    <location>
        <begin position="148"/>
        <end position="311"/>
    </location>
</feature>
<feature type="compositionally biased region" description="Basic and acidic residues" evidence="1">
    <location>
        <begin position="185"/>
        <end position="232"/>
    </location>
</feature>
<evidence type="ECO:0000313" key="3">
    <source>
        <dbReference type="Proteomes" id="UP000225706"/>
    </source>
</evidence>
<dbReference type="OrthoDB" id="5974215at2759"/>
<proteinExistence type="predicted"/>
<organism evidence="2 3">
    <name type="scientific">Stylophora pistillata</name>
    <name type="common">Smooth cauliflower coral</name>
    <dbReference type="NCBI Taxonomy" id="50429"/>
    <lineage>
        <taxon>Eukaryota</taxon>
        <taxon>Metazoa</taxon>
        <taxon>Cnidaria</taxon>
        <taxon>Anthozoa</taxon>
        <taxon>Hexacorallia</taxon>
        <taxon>Scleractinia</taxon>
        <taxon>Astrocoeniina</taxon>
        <taxon>Pocilloporidae</taxon>
        <taxon>Stylophora</taxon>
    </lineage>
</organism>
<gene>
    <name evidence="2" type="ORF">AWC38_SpisGene11384</name>
</gene>
<feature type="compositionally biased region" description="Basic and acidic residues" evidence="1">
    <location>
        <begin position="148"/>
        <end position="170"/>
    </location>
</feature>
<name>A0A2B4S4Q2_STYPI</name>
<accession>A0A2B4S4Q2</accession>
<feature type="region of interest" description="Disordered" evidence="1">
    <location>
        <begin position="1"/>
        <end position="20"/>
    </location>
</feature>
<feature type="compositionally biased region" description="Low complexity" evidence="1">
    <location>
        <begin position="87"/>
        <end position="97"/>
    </location>
</feature>
<reference evidence="3" key="1">
    <citation type="journal article" date="2017" name="bioRxiv">
        <title>Comparative analysis of the genomes of Stylophora pistillata and Acropora digitifera provides evidence for extensive differences between species of corals.</title>
        <authorList>
            <person name="Voolstra C.R."/>
            <person name="Li Y."/>
            <person name="Liew Y.J."/>
            <person name="Baumgarten S."/>
            <person name="Zoccola D."/>
            <person name="Flot J.-F."/>
            <person name="Tambutte S."/>
            <person name="Allemand D."/>
            <person name="Aranda M."/>
        </authorList>
    </citation>
    <scope>NUCLEOTIDE SEQUENCE [LARGE SCALE GENOMIC DNA]</scope>
</reference>
<keyword evidence="3" id="KW-1185">Reference proteome</keyword>
<dbReference type="Proteomes" id="UP000225706">
    <property type="component" value="Unassembled WGS sequence"/>
</dbReference>
<feature type="compositionally biased region" description="Polar residues" evidence="1">
    <location>
        <begin position="55"/>
        <end position="70"/>
    </location>
</feature>
<evidence type="ECO:0000313" key="2">
    <source>
        <dbReference type="EMBL" id="PFX24029.1"/>
    </source>
</evidence>
<dbReference type="EMBL" id="LSMT01000188">
    <property type="protein sequence ID" value="PFX24029.1"/>
    <property type="molecule type" value="Genomic_DNA"/>
</dbReference>
<feature type="compositionally biased region" description="Basic and acidic residues" evidence="1">
    <location>
        <begin position="72"/>
        <end position="81"/>
    </location>
</feature>
<comment type="caution">
    <text evidence="2">The sequence shown here is derived from an EMBL/GenBank/DDBJ whole genome shotgun (WGS) entry which is preliminary data.</text>
</comment>
<feature type="region of interest" description="Disordered" evidence="1">
    <location>
        <begin position="44"/>
        <end position="113"/>
    </location>
</feature>
<sequence length="311" mass="34692">MASKRPKFSRAGTMQQTAEEGVEFLERHGIESPLAEFEHGIQVNDHKKQADLGNDTETTPTRLKRQSTMAETAKEGAEFLQREGYTSDSPDGSLSSPLEEEHETPKVKRASTMEVTAKEGAEFLSRMEDEKKKTVRFKSHVPKLQRDSTIDLTAKEGEEFLKRTGGIKENEPEEDSVDTPSRPKLQRDSTIDVTVKEGEEFIRRSGAMLEEKGDDISSGKHDEDDDDTGVRDDENDNGGVPSLVRDSTMKETAKIGEQFVGEEGRAESRSQTAVLREAERESGTTKPPLKRAGTMDVTKAEGEEFLKRKRT</sequence>
<protein>
    <submittedName>
        <fullName evidence="2">Uncharacterized protein</fullName>
    </submittedName>
</protein>
<dbReference type="AlphaFoldDB" id="A0A2B4S4Q2"/>
<evidence type="ECO:0000256" key="1">
    <source>
        <dbReference type="SAM" id="MobiDB-lite"/>
    </source>
</evidence>